<evidence type="ECO:0000313" key="2">
    <source>
        <dbReference type="EMBL" id="MCU6700222.1"/>
    </source>
</evidence>
<dbReference type="InterPro" id="IPR043168">
    <property type="entry name" value="DegV_C"/>
</dbReference>
<dbReference type="RefSeq" id="WP_262581666.1">
    <property type="nucleotide sequence ID" value="NZ_JAOQJV010000009.1"/>
</dbReference>
<accession>A0ABT2S736</accession>
<dbReference type="PROSITE" id="PS51482">
    <property type="entry name" value="DEGV"/>
    <property type="match status" value="1"/>
</dbReference>
<keyword evidence="3" id="KW-1185">Reference proteome</keyword>
<proteinExistence type="predicted"/>
<dbReference type="SUPFAM" id="SSF82549">
    <property type="entry name" value="DAK1/DegV-like"/>
    <property type="match status" value="1"/>
</dbReference>
<dbReference type="Gene3D" id="3.40.50.10440">
    <property type="entry name" value="Dihydroxyacetone kinase, domain 1"/>
    <property type="match status" value="1"/>
</dbReference>
<evidence type="ECO:0000256" key="1">
    <source>
        <dbReference type="ARBA" id="ARBA00023121"/>
    </source>
</evidence>
<dbReference type="InterPro" id="IPR003797">
    <property type="entry name" value="DegV"/>
</dbReference>
<dbReference type="EMBL" id="JAOQJV010000009">
    <property type="protein sequence ID" value="MCU6700222.1"/>
    <property type="molecule type" value="Genomic_DNA"/>
</dbReference>
<dbReference type="PANTHER" id="PTHR33434">
    <property type="entry name" value="DEGV DOMAIN-CONTAINING PROTEIN DR_1986-RELATED"/>
    <property type="match status" value="1"/>
</dbReference>
<dbReference type="Gene3D" id="2.20.28.50">
    <property type="entry name" value="degv family protein"/>
    <property type="match status" value="1"/>
</dbReference>
<dbReference type="NCBIfam" id="TIGR00762">
    <property type="entry name" value="DegV"/>
    <property type="match status" value="1"/>
</dbReference>
<dbReference type="PANTHER" id="PTHR33434:SF2">
    <property type="entry name" value="FATTY ACID-BINDING PROTEIN TM_1468"/>
    <property type="match status" value="1"/>
</dbReference>
<name>A0ABT2S736_9FIRM</name>
<comment type="caution">
    <text evidence="2">The sequence shown here is derived from an EMBL/GenBank/DDBJ whole genome shotgun (WGS) entry which is preliminary data.</text>
</comment>
<sequence>MSYKIIVDSCGELSPEMKASGYFATASLSIDVDDYHVIDDETFNQKEFLEKVAASPNCPKSSCPSPDTYMEKYHCDAAHVYAVTLSAELSGSYNSAVLGVELYKEEYGEKKIHVFNSKSASIGETLIAMKIAECEDKGMTFEEVIDTVETYIEDQRTYFLLESLEALRKNGRLTGLKAMVATALSIKPVMGATPEGTICQLGQARGMKKALVKMADEIAAHEEHAEDKILAISHCNCPARAEELKKLLLARLQPKDVIILDTAGISSLYASDGGVIAVI</sequence>
<organism evidence="2 3">
    <name type="scientific">Dorea ammoniilytica</name>
    <dbReference type="NCBI Taxonomy" id="2981788"/>
    <lineage>
        <taxon>Bacteria</taxon>
        <taxon>Bacillati</taxon>
        <taxon>Bacillota</taxon>
        <taxon>Clostridia</taxon>
        <taxon>Lachnospirales</taxon>
        <taxon>Lachnospiraceae</taxon>
        <taxon>Dorea</taxon>
    </lineage>
</organism>
<dbReference type="Gene3D" id="3.30.1180.10">
    <property type="match status" value="1"/>
</dbReference>
<reference evidence="2 3" key="1">
    <citation type="journal article" date="2021" name="ISME Commun">
        <title>Automated analysis of genomic sequences facilitates high-throughput and comprehensive description of bacteria.</title>
        <authorList>
            <person name="Hitch T.C.A."/>
        </authorList>
    </citation>
    <scope>NUCLEOTIDE SEQUENCE [LARGE SCALE GENOMIC DNA]</scope>
    <source>
        <strain evidence="2 3">Sanger_02</strain>
    </source>
</reference>
<dbReference type="Pfam" id="PF02645">
    <property type="entry name" value="DegV"/>
    <property type="match status" value="1"/>
</dbReference>
<gene>
    <name evidence="2" type="ORF">OCV65_08275</name>
</gene>
<keyword evidence="1" id="KW-0446">Lipid-binding</keyword>
<protein>
    <submittedName>
        <fullName evidence="2">DegV family protein</fullName>
    </submittedName>
</protein>
<evidence type="ECO:0000313" key="3">
    <source>
        <dbReference type="Proteomes" id="UP001207605"/>
    </source>
</evidence>
<dbReference type="Proteomes" id="UP001207605">
    <property type="component" value="Unassembled WGS sequence"/>
</dbReference>
<dbReference type="InterPro" id="IPR050270">
    <property type="entry name" value="DegV_domain_contain"/>
</dbReference>